<dbReference type="RefSeq" id="WP_283443982.1">
    <property type="nucleotide sequence ID" value="NZ_FXUL01000017.1"/>
</dbReference>
<dbReference type="EMBL" id="FXUL01000017">
    <property type="protein sequence ID" value="SMP71888.1"/>
    <property type="molecule type" value="Genomic_DNA"/>
</dbReference>
<protein>
    <recommendedName>
        <fullName evidence="3">HNH nuclease domain-containing protein</fullName>
    </recommendedName>
</protein>
<evidence type="ECO:0000313" key="2">
    <source>
        <dbReference type="Proteomes" id="UP001158049"/>
    </source>
</evidence>
<accession>A0ABY1QK42</accession>
<evidence type="ECO:0008006" key="3">
    <source>
        <dbReference type="Google" id="ProtNLM"/>
    </source>
</evidence>
<reference evidence="1 2" key="1">
    <citation type="submission" date="2017-05" db="EMBL/GenBank/DDBJ databases">
        <authorList>
            <person name="Varghese N."/>
            <person name="Submissions S."/>
        </authorList>
    </citation>
    <scope>NUCLEOTIDE SEQUENCE [LARGE SCALE GENOMIC DNA]</scope>
    <source>
        <strain evidence="1 2">DSM 26001</strain>
    </source>
</reference>
<gene>
    <name evidence="1" type="ORF">SAMN06295970_11784</name>
</gene>
<organism evidence="1 2">
    <name type="scientific">Noviherbaspirillum suwonense</name>
    <dbReference type="NCBI Taxonomy" id="1224511"/>
    <lineage>
        <taxon>Bacteria</taxon>
        <taxon>Pseudomonadati</taxon>
        <taxon>Pseudomonadota</taxon>
        <taxon>Betaproteobacteria</taxon>
        <taxon>Burkholderiales</taxon>
        <taxon>Oxalobacteraceae</taxon>
        <taxon>Noviherbaspirillum</taxon>
    </lineage>
</organism>
<dbReference type="Proteomes" id="UP001158049">
    <property type="component" value="Unassembled WGS sequence"/>
</dbReference>
<sequence length="130" mass="14852">MPKLQTHKPRLATVGSRLAVMQPGSWRTDKQSSTQRGYTYKWQQARAGYLVSHPFCVYCLREHGITTQDTDEQLAQLAAKGVGRLPFASVVDHIEPHRGNMTLFWDKTNWQSLYATHHSADKQREEAQQG</sequence>
<keyword evidence="2" id="KW-1185">Reference proteome</keyword>
<proteinExistence type="predicted"/>
<evidence type="ECO:0000313" key="1">
    <source>
        <dbReference type="EMBL" id="SMP71888.1"/>
    </source>
</evidence>
<comment type="caution">
    <text evidence="1">The sequence shown here is derived from an EMBL/GenBank/DDBJ whole genome shotgun (WGS) entry which is preliminary data.</text>
</comment>
<name>A0ABY1QK42_9BURK</name>